<keyword evidence="5" id="KW-1185">Reference proteome</keyword>
<dbReference type="PANTHER" id="PTHR46268:SF6">
    <property type="entry name" value="UNIVERSAL STRESS PROTEIN UP12"/>
    <property type="match status" value="1"/>
</dbReference>
<dbReference type="Proteomes" id="UP000292886">
    <property type="component" value="Chromosome"/>
</dbReference>
<dbReference type="KEGG" id="wei:EQG49_08670"/>
<proteinExistence type="inferred from homology"/>
<sequence length="160" mass="16903">MNYKNILVGVDGSHQSEEAFEKAVATAKRNDGKLIIASVLNSEKYVGMGMGLGKAYINETVEEELLNDLKIVAGKLKDKAVAEGLTNVVVDVSAGNSKVALSEGLVDKYGVDLVVIGATGTNFVSRMLMGSNAQYVVQHGTVDTLVVRTNADGRQLSSKA</sequence>
<evidence type="ECO:0000256" key="1">
    <source>
        <dbReference type="ARBA" id="ARBA00008791"/>
    </source>
</evidence>
<evidence type="ECO:0000313" key="4">
    <source>
        <dbReference type="EMBL" id="QBO36542.1"/>
    </source>
</evidence>
<dbReference type="GO" id="GO:0005737">
    <property type="term" value="C:cytoplasm"/>
    <property type="evidence" value="ECO:0007669"/>
    <property type="project" value="UniProtKB-SubCell"/>
</dbReference>
<gene>
    <name evidence="4" type="ORF">EQG49_08670</name>
</gene>
<reference evidence="5" key="1">
    <citation type="submission" date="2019-03" db="EMBL/GenBank/DDBJ databases">
        <title>Weissella sp. 26KH-42 Genome sequencing.</title>
        <authorList>
            <person name="Heo J."/>
            <person name="Kim S.-J."/>
            <person name="Kim J.-S."/>
            <person name="Hong S.-B."/>
            <person name="Kwon S.-W."/>
        </authorList>
    </citation>
    <scope>NUCLEOTIDE SEQUENCE [LARGE SCALE GENOMIC DNA]</scope>
    <source>
        <strain evidence="5">26KH-42</strain>
    </source>
</reference>
<evidence type="ECO:0000259" key="3">
    <source>
        <dbReference type="Pfam" id="PF00582"/>
    </source>
</evidence>
<dbReference type="PIRSF" id="PIRSF006276">
    <property type="entry name" value="UspA"/>
    <property type="match status" value="1"/>
</dbReference>
<dbReference type="Gene3D" id="3.40.50.620">
    <property type="entry name" value="HUPs"/>
    <property type="match status" value="1"/>
</dbReference>
<dbReference type="OrthoDB" id="9789668at2"/>
<dbReference type="Pfam" id="PF00582">
    <property type="entry name" value="Usp"/>
    <property type="match status" value="1"/>
</dbReference>
<dbReference type="CDD" id="cd00293">
    <property type="entry name" value="USP-like"/>
    <property type="match status" value="1"/>
</dbReference>
<dbReference type="EMBL" id="CP037940">
    <property type="protein sequence ID" value="QBO36542.1"/>
    <property type="molecule type" value="Genomic_DNA"/>
</dbReference>
<keyword evidence="2" id="KW-0963">Cytoplasm</keyword>
<protein>
    <recommendedName>
        <fullName evidence="2">Universal stress protein</fullName>
    </recommendedName>
</protein>
<dbReference type="PRINTS" id="PR01438">
    <property type="entry name" value="UNVRSLSTRESS"/>
</dbReference>
<evidence type="ECO:0000313" key="5">
    <source>
        <dbReference type="Proteomes" id="UP000292886"/>
    </source>
</evidence>
<dbReference type="SUPFAM" id="SSF52402">
    <property type="entry name" value="Adenine nucleotide alpha hydrolases-like"/>
    <property type="match status" value="1"/>
</dbReference>
<dbReference type="PANTHER" id="PTHR46268">
    <property type="entry name" value="STRESS RESPONSE PROTEIN NHAX"/>
    <property type="match status" value="1"/>
</dbReference>
<dbReference type="AlphaFoldDB" id="A0A4P6YUV5"/>
<evidence type="ECO:0000256" key="2">
    <source>
        <dbReference type="PIRNR" id="PIRNR006276"/>
    </source>
</evidence>
<feature type="domain" description="UspA" evidence="3">
    <location>
        <begin position="3"/>
        <end position="148"/>
    </location>
</feature>
<dbReference type="InterPro" id="IPR006016">
    <property type="entry name" value="UspA"/>
</dbReference>
<organism evidence="4 5">
    <name type="scientific">Periweissella cryptocerci</name>
    <dbReference type="NCBI Taxonomy" id="2506420"/>
    <lineage>
        <taxon>Bacteria</taxon>
        <taxon>Bacillati</taxon>
        <taxon>Bacillota</taxon>
        <taxon>Bacilli</taxon>
        <taxon>Lactobacillales</taxon>
        <taxon>Lactobacillaceae</taxon>
        <taxon>Periweissella</taxon>
    </lineage>
</organism>
<accession>A0A4P6YUV5</accession>
<comment type="subcellular location">
    <subcellularLocation>
        <location evidence="2">Cytoplasm</location>
    </subcellularLocation>
</comment>
<dbReference type="RefSeq" id="WP_133363619.1">
    <property type="nucleotide sequence ID" value="NZ_CP037940.1"/>
</dbReference>
<dbReference type="InterPro" id="IPR014729">
    <property type="entry name" value="Rossmann-like_a/b/a_fold"/>
</dbReference>
<name>A0A4P6YUV5_9LACO</name>
<dbReference type="InterPro" id="IPR006015">
    <property type="entry name" value="Universal_stress_UspA"/>
</dbReference>
<comment type="similarity">
    <text evidence="1 2">Belongs to the universal stress protein A family.</text>
</comment>